<comment type="caution">
    <text evidence="3">The sequence shown here is derived from an EMBL/GenBank/DDBJ whole genome shotgun (WGS) entry which is preliminary data.</text>
</comment>
<proteinExistence type="predicted"/>
<dbReference type="GO" id="GO:0012505">
    <property type="term" value="C:endomembrane system"/>
    <property type="evidence" value="ECO:0007669"/>
    <property type="project" value="TreeGrafter"/>
</dbReference>
<keyword evidence="4" id="KW-1185">Reference proteome</keyword>
<dbReference type="PANTHER" id="PTHR43372:SF4">
    <property type="entry name" value="FATTY-ACID AMIDE HYDROLASE 2"/>
    <property type="match status" value="1"/>
</dbReference>
<reference evidence="3" key="1">
    <citation type="journal article" date="2016" name="Front. Microbiol.">
        <title>Genomic Resource of Rice Seed Associated Bacteria.</title>
        <authorList>
            <person name="Midha S."/>
            <person name="Bansal K."/>
            <person name="Sharma S."/>
            <person name="Kumar N."/>
            <person name="Patil P.P."/>
            <person name="Chaudhry V."/>
            <person name="Patil P.B."/>
        </authorList>
    </citation>
    <scope>NUCLEOTIDE SEQUENCE [LARGE SCALE GENOMIC DNA]</scope>
    <source>
        <strain evidence="3">NS331</strain>
    </source>
</reference>
<dbReference type="SUPFAM" id="SSF75304">
    <property type="entry name" value="Amidase signature (AS) enzymes"/>
    <property type="match status" value="1"/>
</dbReference>
<feature type="domain" description="Amidase" evidence="2">
    <location>
        <begin position="229"/>
        <end position="328"/>
    </location>
</feature>
<accession>A0A147GM80</accession>
<evidence type="ECO:0000259" key="2">
    <source>
        <dbReference type="Pfam" id="PF01425"/>
    </source>
</evidence>
<dbReference type="Gene3D" id="3.90.1300.10">
    <property type="entry name" value="Amidase signature (AS) domain"/>
    <property type="match status" value="1"/>
</dbReference>
<dbReference type="RefSeq" id="WP_058644301.1">
    <property type="nucleotide sequence ID" value="NZ_LDSL01000183.1"/>
</dbReference>
<dbReference type="InterPro" id="IPR023631">
    <property type="entry name" value="Amidase_dom"/>
</dbReference>
<feature type="domain" description="Amidase" evidence="2">
    <location>
        <begin position="1"/>
        <end position="188"/>
    </location>
</feature>
<dbReference type="AlphaFoldDB" id="A0A147GM80"/>
<protein>
    <submittedName>
        <fullName evidence="3">Amidase</fullName>
    </submittedName>
</protein>
<evidence type="ECO:0000256" key="1">
    <source>
        <dbReference type="SAM" id="MobiDB-lite"/>
    </source>
</evidence>
<dbReference type="InterPro" id="IPR052739">
    <property type="entry name" value="FAAH2"/>
</dbReference>
<evidence type="ECO:0000313" key="4">
    <source>
        <dbReference type="Proteomes" id="UP000072741"/>
    </source>
</evidence>
<dbReference type="Pfam" id="PF01425">
    <property type="entry name" value="Amidase"/>
    <property type="match status" value="2"/>
</dbReference>
<dbReference type="EMBL" id="LDSL01000183">
    <property type="protein sequence ID" value="KTT14546.1"/>
    <property type="molecule type" value="Genomic_DNA"/>
</dbReference>
<dbReference type="InterPro" id="IPR036928">
    <property type="entry name" value="AS_sf"/>
</dbReference>
<organism evidence="3 4">
    <name type="scientific">Pseudacidovorax intermedius</name>
    <dbReference type="NCBI Taxonomy" id="433924"/>
    <lineage>
        <taxon>Bacteria</taxon>
        <taxon>Pseudomonadati</taxon>
        <taxon>Pseudomonadota</taxon>
        <taxon>Betaproteobacteria</taxon>
        <taxon>Burkholderiales</taxon>
        <taxon>Comamonadaceae</taxon>
        <taxon>Pseudacidovorax</taxon>
    </lineage>
</organism>
<gene>
    <name evidence="3" type="ORF">NS331_23275</name>
</gene>
<dbReference type="Proteomes" id="UP000072741">
    <property type="component" value="Unassembled WGS sequence"/>
</dbReference>
<name>A0A147GM80_9BURK</name>
<feature type="region of interest" description="Disordered" evidence="1">
    <location>
        <begin position="20"/>
        <end position="40"/>
    </location>
</feature>
<dbReference type="PANTHER" id="PTHR43372">
    <property type="entry name" value="FATTY-ACID AMIDE HYDROLASE"/>
    <property type="match status" value="1"/>
</dbReference>
<dbReference type="OrthoDB" id="8576090at2"/>
<feature type="non-terminal residue" evidence="3">
    <location>
        <position position="1"/>
    </location>
</feature>
<evidence type="ECO:0000313" key="3">
    <source>
        <dbReference type="EMBL" id="KTT14546.1"/>
    </source>
</evidence>
<sequence>VILGKTNVPAALADWQTANPIHGRTAHPHDPSCTPGGSSGGGAAALAAGLVALELGSDLMGSLRVPAHFCGVWAHKPSAGILPLRGQAFPGTPDTVGPPPDLPTVIGPLARNADDLLLALDVLAGPDMPMAQAWRLDLPPPRAADPACWQVLVLDGHPLAAAAAEVRGAVDEAARRLQAQGARIVRAPELPPGSLPDLAALHQAYRQWVMTVLGAFEPGASCDVSAHQWIHMGAERGRLRAQCFALMARFDAVLCPAFGCAAFPHDDEPDWTKRVLRIDGQDTPYDAQGAWASLASLASLPATVAPVMQGADGLPLGVQVIGPWLHDRGTVEVARRIAGCA</sequence>